<dbReference type="PROSITE" id="PS00022">
    <property type="entry name" value="EGF_1"/>
    <property type="match status" value="1"/>
</dbReference>
<dbReference type="InterPro" id="IPR000742">
    <property type="entry name" value="EGF"/>
</dbReference>
<dbReference type="GO" id="GO:0004222">
    <property type="term" value="F:metalloendopeptidase activity"/>
    <property type="evidence" value="ECO:0007669"/>
    <property type="project" value="InterPro"/>
</dbReference>
<dbReference type="GO" id="GO:0006508">
    <property type="term" value="P:proteolysis"/>
    <property type="evidence" value="ECO:0007669"/>
    <property type="project" value="UniProtKB-KW"/>
</dbReference>
<organism evidence="8 9">
    <name type="scientific">Ridgeia piscesae</name>
    <name type="common">Tubeworm</name>
    <dbReference type="NCBI Taxonomy" id="27915"/>
    <lineage>
        <taxon>Eukaryota</taxon>
        <taxon>Metazoa</taxon>
        <taxon>Spiralia</taxon>
        <taxon>Lophotrochozoa</taxon>
        <taxon>Annelida</taxon>
        <taxon>Polychaeta</taxon>
        <taxon>Sedentaria</taxon>
        <taxon>Canalipalpata</taxon>
        <taxon>Sabellida</taxon>
        <taxon>Siboglinidae</taxon>
        <taxon>Ridgeia</taxon>
    </lineage>
</organism>
<keyword evidence="1" id="KW-0645">Protease</keyword>
<reference evidence="8" key="1">
    <citation type="journal article" date="2023" name="Mol. Biol. Evol.">
        <title>Third-Generation Sequencing Reveals the Adaptive Role of the Epigenome in Three Deep-Sea Polychaetes.</title>
        <authorList>
            <person name="Perez M."/>
            <person name="Aroh O."/>
            <person name="Sun Y."/>
            <person name="Lan Y."/>
            <person name="Juniper S.K."/>
            <person name="Young C.R."/>
            <person name="Angers B."/>
            <person name="Qian P.Y."/>
        </authorList>
    </citation>
    <scope>NUCLEOTIDE SEQUENCE</scope>
    <source>
        <strain evidence="8">R07B-5</strain>
    </source>
</reference>
<feature type="domain" description="Peptidase M12A" evidence="7">
    <location>
        <begin position="1"/>
        <end position="48"/>
    </location>
</feature>
<evidence type="ECO:0000313" key="8">
    <source>
        <dbReference type="EMBL" id="KAK2188850.1"/>
    </source>
</evidence>
<dbReference type="PROSITE" id="PS01186">
    <property type="entry name" value="EGF_2"/>
    <property type="match status" value="1"/>
</dbReference>
<dbReference type="PANTHER" id="PTHR10127">
    <property type="entry name" value="DISCOIDIN, CUB, EGF, LAMININ , AND ZINC METALLOPROTEASE DOMAIN CONTAINING"/>
    <property type="match status" value="1"/>
</dbReference>
<name>A0AAD9P6I6_RIDPI</name>
<proteinExistence type="predicted"/>
<keyword evidence="5" id="KW-0482">Metalloprotease</keyword>
<comment type="caution">
    <text evidence="8">The sequence shown here is derived from an EMBL/GenBank/DDBJ whole genome shotgun (WGS) entry which is preliminary data.</text>
</comment>
<dbReference type="GO" id="GO:0046872">
    <property type="term" value="F:metal ion binding"/>
    <property type="evidence" value="ECO:0007669"/>
    <property type="project" value="UniProtKB-KW"/>
</dbReference>
<dbReference type="PROSITE" id="PS51864">
    <property type="entry name" value="ASTACIN"/>
    <property type="match status" value="1"/>
</dbReference>
<sequence>MRKYLWQAFSSNNKPSMETINPLYQRAMGQQIGISFLDAKAINLAYCSTSCHNRLPRPCERDGYQDPNHCHRCTCPEGFSGTYCHEVAASVNGK</sequence>
<dbReference type="Gene3D" id="3.40.390.10">
    <property type="entry name" value="Collagenase (Catalytic Domain)"/>
    <property type="match status" value="1"/>
</dbReference>
<accession>A0AAD9P6I6</accession>
<keyword evidence="9" id="KW-1185">Reference proteome</keyword>
<evidence type="ECO:0000256" key="4">
    <source>
        <dbReference type="ARBA" id="ARBA00022833"/>
    </source>
</evidence>
<keyword evidence="4" id="KW-0862">Zinc</keyword>
<keyword evidence="2" id="KW-0479">Metal-binding</keyword>
<gene>
    <name evidence="8" type="ORF">NP493_122g07005</name>
</gene>
<dbReference type="InterPro" id="IPR001506">
    <property type="entry name" value="Peptidase_M12A"/>
</dbReference>
<dbReference type="PANTHER" id="PTHR10127:SF780">
    <property type="entry name" value="METALLOENDOPEPTIDASE"/>
    <property type="match status" value="1"/>
</dbReference>
<evidence type="ECO:0000313" key="9">
    <source>
        <dbReference type="Proteomes" id="UP001209878"/>
    </source>
</evidence>
<dbReference type="AlphaFoldDB" id="A0AAD9P6I6"/>
<protein>
    <recommendedName>
        <fullName evidence="7">Peptidase M12A domain-containing protein</fullName>
    </recommendedName>
</protein>
<evidence type="ECO:0000256" key="6">
    <source>
        <dbReference type="PROSITE-ProRule" id="PRU01211"/>
    </source>
</evidence>
<evidence type="ECO:0000256" key="1">
    <source>
        <dbReference type="ARBA" id="ARBA00022670"/>
    </source>
</evidence>
<evidence type="ECO:0000259" key="7">
    <source>
        <dbReference type="PROSITE" id="PS51864"/>
    </source>
</evidence>
<evidence type="ECO:0000256" key="3">
    <source>
        <dbReference type="ARBA" id="ARBA00022801"/>
    </source>
</evidence>
<evidence type="ECO:0000256" key="5">
    <source>
        <dbReference type="ARBA" id="ARBA00023049"/>
    </source>
</evidence>
<evidence type="ECO:0000256" key="2">
    <source>
        <dbReference type="ARBA" id="ARBA00022723"/>
    </source>
</evidence>
<comment type="caution">
    <text evidence="6">Lacks conserved residue(s) required for the propagation of feature annotation.</text>
</comment>
<dbReference type="Proteomes" id="UP001209878">
    <property type="component" value="Unassembled WGS sequence"/>
</dbReference>
<dbReference type="EMBL" id="JAODUO010000121">
    <property type="protein sequence ID" value="KAK2188850.1"/>
    <property type="molecule type" value="Genomic_DNA"/>
</dbReference>
<keyword evidence="3" id="KW-0378">Hydrolase</keyword>
<dbReference type="InterPro" id="IPR024079">
    <property type="entry name" value="MetalloPept_cat_dom_sf"/>
</dbReference>